<dbReference type="SUPFAM" id="SSF109854">
    <property type="entry name" value="DinB/YfiT-like putative metalloenzymes"/>
    <property type="match status" value="1"/>
</dbReference>
<protein>
    <recommendedName>
        <fullName evidence="3">DUF1993 domain-containing protein</fullName>
    </recommendedName>
</protein>
<reference evidence="1 2" key="1">
    <citation type="journal article" date="2014" name="Antonie Van Leeuwenhoek">
        <title>Hyphomonas beringensis sp. nov. and Hyphomonas chukchiensis sp. nov., isolated from surface seawater of the Bering Sea and Chukchi Sea.</title>
        <authorList>
            <person name="Li C."/>
            <person name="Lai Q."/>
            <person name="Li G."/>
            <person name="Dong C."/>
            <person name="Wang J."/>
            <person name="Liao Y."/>
            <person name="Shao Z."/>
        </authorList>
    </citation>
    <scope>NUCLEOTIDE SEQUENCE [LARGE SCALE GENOMIC DNA]</scope>
    <source>
        <strain evidence="1 2">PS728</strain>
    </source>
</reference>
<dbReference type="PATRIC" id="fig|1280954.3.peg.1312"/>
<proteinExistence type="predicted"/>
<dbReference type="Proteomes" id="UP000027100">
    <property type="component" value="Unassembled WGS sequence"/>
</dbReference>
<evidence type="ECO:0008006" key="3">
    <source>
        <dbReference type="Google" id="ProtNLM"/>
    </source>
</evidence>
<dbReference type="Pfam" id="PF09351">
    <property type="entry name" value="DUF1993"/>
    <property type="match status" value="1"/>
</dbReference>
<dbReference type="PANTHER" id="PTHR36922:SF1">
    <property type="entry name" value="DUF1993 DOMAIN-CONTAINING PROTEIN"/>
    <property type="match status" value="1"/>
</dbReference>
<dbReference type="STRING" id="1280954.HPO_06468"/>
<dbReference type="AlphaFoldDB" id="A0A062VI18"/>
<dbReference type="InterPro" id="IPR018531">
    <property type="entry name" value="DUF1993"/>
</dbReference>
<dbReference type="Gene3D" id="1.20.120.450">
    <property type="entry name" value="dinb family like domain"/>
    <property type="match status" value="1"/>
</dbReference>
<accession>A0A062VI18</accession>
<gene>
    <name evidence="1" type="ORF">HPO_06468</name>
</gene>
<sequence>MTTTTVSHILKASTHQTIGALKGILIKGEAYARQLNVEDSVLLSHRLYPDMFDLTRQVQIACDTVTRGAARLAGLEMPSFPDTEQTFGELMARCDKAIAYVNGVDSAKIDANTNVTLQIPMGANTMPMEGKAYLSGFILTNLHFHAAIAYALLRSQGLNIGKRDYLVPVE</sequence>
<comment type="caution">
    <text evidence="1">The sequence shown here is derived from an EMBL/GenBank/DDBJ whole genome shotgun (WGS) entry which is preliminary data.</text>
</comment>
<keyword evidence="2" id="KW-1185">Reference proteome</keyword>
<organism evidence="1 2">
    <name type="scientific">Hyphomonas polymorpha PS728</name>
    <dbReference type="NCBI Taxonomy" id="1280954"/>
    <lineage>
        <taxon>Bacteria</taxon>
        <taxon>Pseudomonadati</taxon>
        <taxon>Pseudomonadota</taxon>
        <taxon>Alphaproteobacteria</taxon>
        <taxon>Hyphomonadales</taxon>
        <taxon>Hyphomonadaceae</taxon>
        <taxon>Hyphomonas</taxon>
    </lineage>
</organism>
<name>A0A062VI18_9PROT</name>
<evidence type="ECO:0000313" key="1">
    <source>
        <dbReference type="EMBL" id="KCZ99191.1"/>
    </source>
</evidence>
<dbReference type="OrthoDB" id="338237at2"/>
<evidence type="ECO:0000313" key="2">
    <source>
        <dbReference type="Proteomes" id="UP000027100"/>
    </source>
</evidence>
<dbReference type="InterPro" id="IPR034660">
    <property type="entry name" value="DinB/YfiT-like"/>
</dbReference>
<dbReference type="eggNOG" id="COG3812">
    <property type="taxonomic scope" value="Bacteria"/>
</dbReference>
<dbReference type="PANTHER" id="PTHR36922">
    <property type="entry name" value="BLL2446 PROTEIN"/>
    <property type="match status" value="1"/>
</dbReference>
<dbReference type="EMBL" id="ARYM01000006">
    <property type="protein sequence ID" value="KCZ99191.1"/>
    <property type="molecule type" value="Genomic_DNA"/>
</dbReference>
<dbReference type="RefSeq" id="WP_035595973.1">
    <property type="nucleotide sequence ID" value="NZ_ARYM01000006.1"/>
</dbReference>